<evidence type="ECO:0000313" key="1">
    <source>
        <dbReference type="EMBL" id="MCH5597491.1"/>
    </source>
</evidence>
<dbReference type="RefSeq" id="WP_240826876.1">
    <property type="nucleotide sequence ID" value="NZ_JAKWBL010000001.1"/>
</dbReference>
<organism evidence="1 2">
    <name type="scientific">Niabella ginsengisoli</name>
    <dbReference type="NCBI Taxonomy" id="522298"/>
    <lineage>
        <taxon>Bacteria</taxon>
        <taxon>Pseudomonadati</taxon>
        <taxon>Bacteroidota</taxon>
        <taxon>Chitinophagia</taxon>
        <taxon>Chitinophagales</taxon>
        <taxon>Chitinophagaceae</taxon>
        <taxon>Niabella</taxon>
    </lineage>
</organism>
<sequence>MESELIKRVLLDPADEKFMPTDGKTPLTKEETAIIKWWIETQAAAPDMKLAAAKPPAEILAGIQKVVGLSGAGEQAQSSEQPAVVLNTPAPKLQNNALDPFKKAGFVIKQISYNPDLLDVTLPSKKTCREMIK</sequence>
<gene>
    <name evidence="1" type="ORF">MKP09_06015</name>
</gene>
<name>A0ABS9SGK0_9BACT</name>
<accession>A0ABS9SGK0</accession>
<reference evidence="1 2" key="1">
    <citation type="submission" date="2022-02" db="EMBL/GenBank/DDBJ databases">
        <authorList>
            <person name="Min J."/>
        </authorList>
    </citation>
    <scope>NUCLEOTIDE SEQUENCE [LARGE SCALE GENOMIC DNA]</scope>
    <source>
        <strain evidence="1 2">GR10-1</strain>
    </source>
</reference>
<dbReference type="EMBL" id="JAKWBL010000001">
    <property type="protein sequence ID" value="MCH5597491.1"/>
    <property type="molecule type" value="Genomic_DNA"/>
</dbReference>
<proteinExistence type="predicted"/>
<dbReference type="Proteomes" id="UP001202248">
    <property type="component" value="Unassembled WGS sequence"/>
</dbReference>
<protein>
    <submittedName>
        <fullName evidence="1">Uncharacterized protein</fullName>
    </submittedName>
</protein>
<evidence type="ECO:0000313" key="2">
    <source>
        <dbReference type="Proteomes" id="UP001202248"/>
    </source>
</evidence>
<comment type="caution">
    <text evidence="1">The sequence shown here is derived from an EMBL/GenBank/DDBJ whole genome shotgun (WGS) entry which is preliminary data.</text>
</comment>
<keyword evidence="2" id="KW-1185">Reference proteome</keyword>